<dbReference type="InterPro" id="IPR015797">
    <property type="entry name" value="NUDIX_hydrolase-like_dom_sf"/>
</dbReference>
<sequence>MIDDLTLLMNTELLSVVDENDCIIDTCARHIIHATGLRHRAVHILVFNEQGQLFLQKRSMKKDLNGGLWDTSAAGHVDAGEDYDISAVREIEEELGISAAYLLEPLFKLPATAAIGMEFIQVYRCIHNGPFNLAPDEIDEGDWFSAVEIAERIAADDQRLTETFKTIWRQFEGLAI</sequence>
<dbReference type="SUPFAM" id="SSF55811">
    <property type="entry name" value="Nudix"/>
    <property type="match status" value="1"/>
</dbReference>
<keyword evidence="2" id="KW-0413">Isomerase</keyword>
<proteinExistence type="predicted"/>
<evidence type="ECO:0000259" key="1">
    <source>
        <dbReference type="PROSITE" id="PS51462"/>
    </source>
</evidence>
<dbReference type="PANTHER" id="PTHR10885">
    <property type="entry name" value="ISOPENTENYL-DIPHOSPHATE DELTA-ISOMERASE"/>
    <property type="match status" value="1"/>
</dbReference>
<dbReference type="CDD" id="cd04692">
    <property type="entry name" value="NUDIX_Hydrolase"/>
    <property type="match status" value="1"/>
</dbReference>
<dbReference type="InterPro" id="IPR000086">
    <property type="entry name" value="NUDIX_hydrolase_dom"/>
</dbReference>
<dbReference type="GO" id="GO:0016853">
    <property type="term" value="F:isomerase activity"/>
    <property type="evidence" value="ECO:0007669"/>
    <property type="project" value="UniProtKB-KW"/>
</dbReference>
<accession>A0A2S6HDR5</accession>
<reference evidence="2 3" key="1">
    <citation type="submission" date="2018-02" db="EMBL/GenBank/DDBJ databases">
        <title>Subsurface microbial communities from deep shales in Ohio and West Virginia, USA.</title>
        <authorList>
            <person name="Wrighton K."/>
        </authorList>
    </citation>
    <scope>NUCLEOTIDE SEQUENCE [LARGE SCALE GENOMIC DNA]</scope>
    <source>
        <strain evidence="2 3">OWC-DMM</strain>
    </source>
</reference>
<comment type="caution">
    <text evidence="2">The sequence shown here is derived from an EMBL/GenBank/DDBJ whole genome shotgun (WGS) entry which is preliminary data.</text>
</comment>
<dbReference type="EMBL" id="PTIZ01000005">
    <property type="protein sequence ID" value="PPK75634.1"/>
    <property type="molecule type" value="Genomic_DNA"/>
</dbReference>
<feature type="domain" description="Nudix hydrolase" evidence="1">
    <location>
        <begin position="37"/>
        <end position="166"/>
    </location>
</feature>
<evidence type="ECO:0000313" key="3">
    <source>
        <dbReference type="Proteomes" id="UP000240010"/>
    </source>
</evidence>
<protein>
    <submittedName>
        <fullName evidence="2">Isopentenyldiphosphate isomerase</fullName>
    </submittedName>
</protein>
<dbReference type="Pfam" id="PF00293">
    <property type="entry name" value="NUDIX"/>
    <property type="match status" value="1"/>
</dbReference>
<dbReference type="AlphaFoldDB" id="A0A2S6HDR5"/>
<dbReference type="Gene3D" id="3.90.79.10">
    <property type="entry name" value="Nucleoside Triphosphate Pyrophosphohydrolase"/>
    <property type="match status" value="1"/>
</dbReference>
<name>A0A2S6HDR5_9GAMM</name>
<gene>
    <name evidence="2" type="ORF">B0F87_105103</name>
</gene>
<dbReference type="PANTHER" id="PTHR10885:SF0">
    <property type="entry name" value="ISOPENTENYL-DIPHOSPHATE DELTA-ISOMERASE"/>
    <property type="match status" value="1"/>
</dbReference>
<dbReference type="Proteomes" id="UP000240010">
    <property type="component" value="Unassembled WGS sequence"/>
</dbReference>
<evidence type="ECO:0000313" key="2">
    <source>
        <dbReference type="EMBL" id="PPK75634.1"/>
    </source>
</evidence>
<organism evidence="2 3">
    <name type="scientific">Methylobacter tundripaludum</name>
    <dbReference type="NCBI Taxonomy" id="173365"/>
    <lineage>
        <taxon>Bacteria</taxon>
        <taxon>Pseudomonadati</taxon>
        <taxon>Pseudomonadota</taxon>
        <taxon>Gammaproteobacteria</taxon>
        <taxon>Methylococcales</taxon>
        <taxon>Methylococcaceae</taxon>
        <taxon>Methylobacter</taxon>
    </lineage>
</organism>
<dbReference type="PROSITE" id="PS51462">
    <property type="entry name" value="NUDIX"/>
    <property type="match status" value="1"/>
</dbReference>